<evidence type="ECO:0000256" key="15">
    <source>
        <dbReference type="ARBA" id="ARBA00022989"/>
    </source>
</evidence>
<comment type="subunit">
    <text evidence="20">Homodimer; disulfide-linked. Interacts with PPP1R16B. Interacts with TSPAN8; this interaction recruits the endothelin converting enzyme ECE1 to tetraspanin-enriched microdomains and positively modulates its enzymatic activity.</text>
</comment>
<evidence type="ECO:0000256" key="11">
    <source>
        <dbReference type="ARBA" id="ARBA00022723"/>
    </source>
</evidence>
<keyword evidence="10 21" id="KW-0812">Transmembrane</keyword>
<dbReference type="PANTHER" id="PTHR11733:SF130">
    <property type="entry name" value="ENDOTHELIN-CONVERTING ENZYME 1"/>
    <property type="match status" value="1"/>
</dbReference>
<evidence type="ECO:0000256" key="18">
    <source>
        <dbReference type="ARBA" id="ARBA00023157"/>
    </source>
</evidence>
<evidence type="ECO:0000256" key="6">
    <source>
        <dbReference type="ARBA" id="ARBA00012316"/>
    </source>
</evidence>
<keyword evidence="19" id="KW-0325">Glycoprotein</keyword>
<name>A0A2K5CIE0_AOTNA</name>
<keyword evidence="16" id="KW-0482">Metalloprotease</keyword>
<keyword evidence="13" id="KW-0862">Zinc</keyword>
<dbReference type="GeneTree" id="ENSGT00940000156050"/>
<proteinExistence type="inferred from homology"/>
<keyword evidence="9" id="KW-0645">Protease</keyword>
<dbReference type="Proteomes" id="UP000233020">
    <property type="component" value="Unplaced"/>
</dbReference>
<evidence type="ECO:0000256" key="17">
    <source>
        <dbReference type="ARBA" id="ARBA00023136"/>
    </source>
</evidence>
<evidence type="ECO:0000256" key="3">
    <source>
        <dbReference type="ARBA" id="ARBA00002145"/>
    </source>
</evidence>
<evidence type="ECO:0000256" key="21">
    <source>
        <dbReference type="SAM" id="Phobius"/>
    </source>
</evidence>
<protein>
    <recommendedName>
        <fullName evidence="7">Endothelin-converting enzyme 1</fullName>
        <ecNumber evidence="6">3.4.24.71</ecNumber>
    </recommendedName>
</protein>
<dbReference type="PANTHER" id="PTHR11733">
    <property type="entry name" value="ZINC METALLOPROTEASE FAMILY M13 NEPRILYSIN-RELATED"/>
    <property type="match status" value="1"/>
</dbReference>
<comment type="similarity">
    <text evidence="5">Belongs to the peptidase M13 family.</text>
</comment>
<dbReference type="Pfam" id="PF01431">
    <property type="entry name" value="Peptidase_M13"/>
    <property type="match status" value="1"/>
</dbReference>
<dbReference type="InterPro" id="IPR024079">
    <property type="entry name" value="MetalloPept_cat_dom_sf"/>
</dbReference>
<evidence type="ECO:0000256" key="19">
    <source>
        <dbReference type="ARBA" id="ARBA00023180"/>
    </source>
</evidence>
<reference evidence="24" key="2">
    <citation type="submission" date="2025-09" db="UniProtKB">
        <authorList>
            <consortium name="Ensembl"/>
        </authorList>
    </citation>
    <scope>IDENTIFICATION</scope>
</reference>
<evidence type="ECO:0000256" key="13">
    <source>
        <dbReference type="ARBA" id="ARBA00022833"/>
    </source>
</evidence>
<keyword evidence="17 21" id="KW-0472">Membrane</keyword>
<dbReference type="PRINTS" id="PR00786">
    <property type="entry name" value="NEPRILYSIN"/>
</dbReference>
<feature type="domain" description="Peptidase M13 C-terminal" evidence="22">
    <location>
        <begin position="540"/>
        <end position="743"/>
    </location>
</feature>
<comment type="catalytic activity">
    <reaction evidence="1">
        <text>Hydrolysis of the 21-Trp-|-Val-22 bond in big endothelin to form endothelin 1.</text>
        <dbReference type="EC" id="3.4.24.71"/>
    </reaction>
</comment>
<keyword evidence="8" id="KW-1003">Cell membrane</keyword>
<evidence type="ECO:0000256" key="9">
    <source>
        <dbReference type="ARBA" id="ARBA00022670"/>
    </source>
</evidence>
<sequence length="744" mass="83937">MLGVWPPPPVSALLSALGMSTYKRATLDEEDLVDSLSEGDAYPNGLQVNFHSSRSGQRCWAARTQVEKRLVVLVALLAAGLVACLAALGIQYQTRSPSVCLSEACVSVTSSILSSMDPTVDPCQDFFSYACGGWIKANPVPDGHSRWGTFSTLWEHNQAIIKHLLGKHPAWRPVNGPQRGAVSWIFPAAPERAWWLMPIIPLGGWNITGPWAKDNFQDTLQVVTAHYRTSPFFSVYVSADSKNSNSNVIQVDQSGLGLPSRDYYLNKTENEKVLTGYLNYMVQLGKLLGGGDEDEKRRDEELIFTKSHCPFPLQTLAPAINWLPFLNTIFYPVEINESEPIVVYDKEYLEQVSTLISNTDKCLLNNYMIWNLVRKTSSFLDQRFQDADEKFMEVMYGTKKTCLPRWKFCVSDTENNLGFALGPMFVKATFAEDSKSIATEIILEIKKAFEESLSTLKWMDEETRKSAKEKVDAIYNMIGYPNFIMDPKELDKVFNDYTAVPDLYFENAMRFFNFSWRVTADQLRKAPNRDQWSMTPPMVNAYYSPTKNEIVFPAGILQAPFYTRSSPKALNFGGIGVVVGHELTHAFDDQGREYDKDGNLRPWWKNSSVEAFKRQTECMVEQYSNYSVNGEPVNGRHTLGENIADNGGLKAAYRAYQNWVKKNGAEQTLPTLGLTNNQLFFLGFAQVWCSVRTPESSHEGLITDPHSPSRFRVIGSLSNSEEFSEHFRCPSGSPMNPPHKCEVW</sequence>
<evidence type="ECO:0000256" key="12">
    <source>
        <dbReference type="ARBA" id="ARBA00022801"/>
    </source>
</evidence>
<dbReference type="PROSITE" id="PS51885">
    <property type="entry name" value="NEPRILYSIN"/>
    <property type="match status" value="1"/>
</dbReference>
<dbReference type="SUPFAM" id="SSF55486">
    <property type="entry name" value="Metalloproteases ('zincins'), catalytic domain"/>
    <property type="match status" value="1"/>
</dbReference>
<keyword evidence="11" id="KW-0479">Metal-binding</keyword>
<accession>A0A2K5CIE0</accession>
<evidence type="ECO:0000256" key="20">
    <source>
        <dbReference type="ARBA" id="ARBA00047067"/>
    </source>
</evidence>
<reference evidence="24" key="1">
    <citation type="submission" date="2025-08" db="UniProtKB">
        <authorList>
            <consortium name="Ensembl"/>
        </authorList>
    </citation>
    <scope>IDENTIFICATION</scope>
</reference>
<evidence type="ECO:0000256" key="16">
    <source>
        <dbReference type="ARBA" id="ARBA00023049"/>
    </source>
</evidence>
<dbReference type="STRING" id="37293.ENSANAP00000008406"/>
<dbReference type="GO" id="GO:0005886">
    <property type="term" value="C:plasma membrane"/>
    <property type="evidence" value="ECO:0007669"/>
    <property type="project" value="UniProtKB-SubCell"/>
</dbReference>
<dbReference type="EC" id="3.4.24.71" evidence="6"/>
<evidence type="ECO:0000256" key="4">
    <source>
        <dbReference type="ARBA" id="ARBA00004401"/>
    </source>
</evidence>
<dbReference type="AlphaFoldDB" id="A0A2K5CIE0"/>
<dbReference type="InterPro" id="IPR018497">
    <property type="entry name" value="Peptidase_M13_C"/>
</dbReference>
<keyword evidence="12" id="KW-0378">Hydrolase</keyword>
<keyword evidence="25" id="KW-1185">Reference proteome</keyword>
<dbReference type="Gene3D" id="1.10.1380.10">
    <property type="entry name" value="Neutral endopeptidase , domain2"/>
    <property type="match status" value="1"/>
</dbReference>
<evidence type="ECO:0000256" key="1">
    <source>
        <dbReference type="ARBA" id="ARBA00001742"/>
    </source>
</evidence>
<dbReference type="GO" id="GO:0004222">
    <property type="term" value="F:metalloendopeptidase activity"/>
    <property type="evidence" value="ECO:0007669"/>
    <property type="project" value="UniProtKB-EC"/>
</dbReference>
<keyword evidence="15 21" id="KW-1133">Transmembrane helix</keyword>
<organism evidence="24 25">
    <name type="scientific">Aotus nancymaae</name>
    <name type="common">Ma's night monkey</name>
    <dbReference type="NCBI Taxonomy" id="37293"/>
    <lineage>
        <taxon>Eukaryota</taxon>
        <taxon>Metazoa</taxon>
        <taxon>Chordata</taxon>
        <taxon>Craniata</taxon>
        <taxon>Vertebrata</taxon>
        <taxon>Euteleostomi</taxon>
        <taxon>Mammalia</taxon>
        <taxon>Eutheria</taxon>
        <taxon>Euarchontoglires</taxon>
        <taxon>Primates</taxon>
        <taxon>Haplorrhini</taxon>
        <taxon>Platyrrhini</taxon>
        <taxon>Aotidae</taxon>
        <taxon>Aotus</taxon>
    </lineage>
</organism>
<evidence type="ECO:0000256" key="14">
    <source>
        <dbReference type="ARBA" id="ARBA00022968"/>
    </source>
</evidence>
<dbReference type="InterPro" id="IPR000718">
    <property type="entry name" value="Peptidase_M13"/>
</dbReference>
<evidence type="ECO:0000256" key="5">
    <source>
        <dbReference type="ARBA" id="ARBA00007357"/>
    </source>
</evidence>
<evidence type="ECO:0000259" key="23">
    <source>
        <dbReference type="Pfam" id="PF05649"/>
    </source>
</evidence>
<comment type="subcellular location">
    <subcellularLocation>
        <location evidence="4">Cell membrane</location>
        <topology evidence="4">Single-pass type II membrane protein</topology>
    </subcellularLocation>
</comment>
<comment type="function">
    <text evidence="3">Converts big endothelin-1 to endothelin-1.</text>
</comment>
<evidence type="ECO:0000256" key="8">
    <source>
        <dbReference type="ARBA" id="ARBA00022475"/>
    </source>
</evidence>
<dbReference type="Pfam" id="PF05649">
    <property type="entry name" value="Peptidase_M13_N"/>
    <property type="match status" value="2"/>
</dbReference>
<evidence type="ECO:0000256" key="7">
    <source>
        <dbReference type="ARBA" id="ARBA00018448"/>
    </source>
</evidence>
<evidence type="ECO:0000313" key="24">
    <source>
        <dbReference type="Ensembl" id="ENSANAP00000008406.1"/>
    </source>
</evidence>
<dbReference type="CDD" id="cd08662">
    <property type="entry name" value="M13"/>
    <property type="match status" value="1"/>
</dbReference>
<evidence type="ECO:0000313" key="25">
    <source>
        <dbReference type="Proteomes" id="UP000233020"/>
    </source>
</evidence>
<keyword evidence="14" id="KW-0735">Signal-anchor</keyword>
<dbReference type="Ensembl" id="ENSANAT00000026187.1">
    <property type="protein sequence ID" value="ENSANAP00000008406.1"/>
    <property type="gene ID" value="ENSANAG00000022170.1"/>
</dbReference>
<dbReference type="InterPro" id="IPR008753">
    <property type="entry name" value="Peptidase_M13_N"/>
</dbReference>
<feature type="domain" description="Peptidase M13 N-terminal" evidence="23">
    <location>
        <begin position="122"/>
        <end position="298"/>
    </location>
</feature>
<dbReference type="GO" id="GO:0016486">
    <property type="term" value="P:peptide hormone processing"/>
    <property type="evidence" value="ECO:0007669"/>
    <property type="project" value="TreeGrafter"/>
</dbReference>
<comment type="cofactor">
    <cofactor evidence="2">
        <name>Zn(2+)</name>
        <dbReference type="ChEBI" id="CHEBI:29105"/>
    </cofactor>
</comment>
<dbReference type="InterPro" id="IPR042089">
    <property type="entry name" value="Peptidase_M13_dom_2"/>
</dbReference>
<evidence type="ECO:0000259" key="22">
    <source>
        <dbReference type="Pfam" id="PF01431"/>
    </source>
</evidence>
<evidence type="ECO:0000256" key="2">
    <source>
        <dbReference type="ARBA" id="ARBA00001947"/>
    </source>
</evidence>
<feature type="domain" description="Peptidase M13 N-terminal" evidence="23">
    <location>
        <begin position="313"/>
        <end position="481"/>
    </location>
</feature>
<dbReference type="Gene3D" id="3.40.390.10">
    <property type="entry name" value="Collagenase (Catalytic Domain)"/>
    <property type="match status" value="1"/>
</dbReference>
<dbReference type="GO" id="GO:0046872">
    <property type="term" value="F:metal ion binding"/>
    <property type="evidence" value="ECO:0007669"/>
    <property type="project" value="UniProtKB-KW"/>
</dbReference>
<evidence type="ECO:0000256" key="10">
    <source>
        <dbReference type="ARBA" id="ARBA00022692"/>
    </source>
</evidence>
<keyword evidence="18" id="KW-1015">Disulfide bond</keyword>
<feature type="transmembrane region" description="Helical" evidence="21">
    <location>
        <begin position="70"/>
        <end position="92"/>
    </location>
</feature>
<dbReference type="FunFam" id="3.40.390.10:FF:000003">
    <property type="entry name" value="endothelin-converting enzyme 1 isoform X1"/>
    <property type="match status" value="1"/>
</dbReference>